<dbReference type="Proteomes" id="UP001211907">
    <property type="component" value="Unassembled WGS sequence"/>
</dbReference>
<proteinExistence type="predicted"/>
<sequence>MYQKEIGQKISANTNEACSNDPYFNAQFSCQSNEPNANKEHFGFSKLVADSTDVHGTEWNQIKDGKASIDGKNYEYYAKLAEEANASQNLTELVEVTEHKAKEMNQQWLQNFDEVLKDKTWGYYVVAYHYHIPSGAATFAATEVIGKDAANYINALSGNLHPALVIQLKISHNRTGFQPIISQNFPYEALFKGKAIGITMKDSGMPWKASFNTADLINHQIPN</sequence>
<accession>A0AAD5SZP9</accession>
<protein>
    <submittedName>
        <fullName evidence="1">Uncharacterized protein</fullName>
    </submittedName>
</protein>
<dbReference type="EMBL" id="JADGJH010001961">
    <property type="protein sequence ID" value="KAJ3106351.1"/>
    <property type="molecule type" value="Genomic_DNA"/>
</dbReference>
<comment type="caution">
    <text evidence="1">The sequence shown here is derived from an EMBL/GenBank/DDBJ whole genome shotgun (WGS) entry which is preliminary data.</text>
</comment>
<dbReference type="AlphaFoldDB" id="A0AAD5SZP9"/>
<keyword evidence="2" id="KW-1185">Reference proteome</keyword>
<name>A0AAD5SZP9_9FUNG</name>
<gene>
    <name evidence="1" type="ORF">HK100_003752</name>
</gene>
<evidence type="ECO:0000313" key="1">
    <source>
        <dbReference type="EMBL" id="KAJ3106351.1"/>
    </source>
</evidence>
<organism evidence="1 2">
    <name type="scientific">Physocladia obscura</name>
    <dbReference type="NCBI Taxonomy" id="109957"/>
    <lineage>
        <taxon>Eukaryota</taxon>
        <taxon>Fungi</taxon>
        <taxon>Fungi incertae sedis</taxon>
        <taxon>Chytridiomycota</taxon>
        <taxon>Chytridiomycota incertae sedis</taxon>
        <taxon>Chytridiomycetes</taxon>
        <taxon>Chytridiales</taxon>
        <taxon>Chytriomycetaceae</taxon>
        <taxon>Physocladia</taxon>
    </lineage>
</organism>
<evidence type="ECO:0000313" key="2">
    <source>
        <dbReference type="Proteomes" id="UP001211907"/>
    </source>
</evidence>
<reference evidence="1" key="1">
    <citation type="submission" date="2020-05" db="EMBL/GenBank/DDBJ databases">
        <title>Phylogenomic resolution of chytrid fungi.</title>
        <authorList>
            <person name="Stajich J.E."/>
            <person name="Amses K."/>
            <person name="Simmons R."/>
            <person name="Seto K."/>
            <person name="Myers J."/>
            <person name="Bonds A."/>
            <person name="Quandt C.A."/>
            <person name="Barry K."/>
            <person name="Liu P."/>
            <person name="Grigoriev I."/>
            <person name="Longcore J.E."/>
            <person name="James T.Y."/>
        </authorList>
    </citation>
    <scope>NUCLEOTIDE SEQUENCE</scope>
    <source>
        <strain evidence="1">JEL0513</strain>
    </source>
</reference>